<accession>A0ABR3X054</accession>
<dbReference type="InterPro" id="IPR002016">
    <property type="entry name" value="Haem_peroxidase"/>
</dbReference>
<evidence type="ECO:0000313" key="8">
    <source>
        <dbReference type="EMBL" id="KAL1869326.1"/>
    </source>
</evidence>
<keyword evidence="2 6" id="KW-0575">Peroxidase</keyword>
<evidence type="ECO:0000256" key="4">
    <source>
        <dbReference type="ARBA" id="ARBA00023002"/>
    </source>
</evidence>
<dbReference type="EC" id="1.11.1.-" evidence="6"/>
<sequence>MATQYNVSTADMIQVAGAVAIAACPPSPTLQVKVGRTDVATANPTGQIPSPNSNATVIIAQFAAKGFDSGELVALVGSHSAGKNLTGSQFDTTPGSLDSTTFYSEVLDDTQPATLFSDQSLATDEATSADWREYADSQDTWNTDFAAAMEKMGVLGVDETALIDCTGTIFGAI</sequence>
<keyword evidence="6" id="KW-0106">Calcium</keyword>
<dbReference type="PROSITE" id="PS50873">
    <property type="entry name" value="PEROXIDASE_4"/>
    <property type="match status" value="1"/>
</dbReference>
<evidence type="ECO:0000256" key="6">
    <source>
        <dbReference type="RuleBase" id="RU363051"/>
    </source>
</evidence>
<evidence type="ECO:0000259" key="7">
    <source>
        <dbReference type="PROSITE" id="PS50873"/>
    </source>
</evidence>
<dbReference type="PRINTS" id="PR00458">
    <property type="entry name" value="PEROXIDASE"/>
</dbReference>
<evidence type="ECO:0000256" key="3">
    <source>
        <dbReference type="ARBA" id="ARBA00022617"/>
    </source>
</evidence>
<dbReference type="InterPro" id="IPR010255">
    <property type="entry name" value="Haem_peroxidase_sf"/>
</dbReference>
<gene>
    <name evidence="8" type="ORF">Daus18300_005538</name>
</gene>
<dbReference type="InterPro" id="IPR001621">
    <property type="entry name" value="Ligninase"/>
</dbReference>
<keyword evidence="4 6" id="KW-0560">Oxidoreductase</keyword>
<keyword evidence="5" id="KW-0325">Glycoprotein</keyword>
<dbReference type="InterPro" id="IPR044831">
    <property type="entry name" value="Ccp1-like"/>
</dbReference>
<evidence type="ECO:0000256" key="5">
    <source>
        <dbReference type="ARBA" id="ARBA00023180"/>
    </source>
</evidence>
<protein>
    <recommendedName>
        <fullName evidence="6">Peroxidase</fullName>
        <ecNumber evidence="6">1.11.1.-</ecNumber>
    </recommendedName>
</protein>
<comment type="similarity">
    <text evidence="1 6">Belongs to the peroxidase family. Ligninase subfamily.</text>
</comment>
<proteinExistence type="inferred from homology"/>
<dbReference type="Gene3D" id="1.10.420.10">
    <property type="entry name" value="Peroxidase, domain 2"/>
    <property type="match status" value="1"/>
</dbReference>
<keyword evidence="3" id="KW-0349">Heme</keyword>
<name>A0ABR3X054_9PEZI</name>
<dbReference type="Pfam" id="PF00141">
    <property type="entry name" value="peroxidase"/>
    <property type="match status" value="1"/>
</dbReference>
<dbReference type="PRINTS" id="PR00462">
    <property type="entry name" value="LIGNINASE"/>
</dbReference>
<dbReference type="Gene3D" id="1.10.520.10">
    <property type="match status" value="1"/>
</dbReference>
<organism evidence="8 9">
    <name type="scientific">Diaporthe australafricana</name>
    <dbReference type="NCBI Taxonomy" id="127596"/>
    <lineage>
        <taxon>Eukaryota</taxon>
        <taxon>Fungi</taxon>
        <taxon>Dikarya</taxon>
        <taxon>Ascomycota</taxon>
        <taxon>Pezizomycotina</taxon>
        <taxon>Sordariomycetes</taxon>
        <taxon>Sordariomycetidae</taxon>
        <taxon>Diaporthales</taxon>
        <taxon>Diaporthaceae</taxon>
        <taxon>Diaporthe</taxon>
    </lineage>
</organism>
<dbReference type="Proteomes" id="UP001583177">
    <property type="component" value="Unassembled WGS sequence"/>
</dbReference>
<evidence type="ECO:0000256" key="2">
    <source>
        <dbReference type="ARBA" id="ARBA00022559"/>
    </source>
</evidence>
<feature type="domain" description="Plant heme peroxidase family profile" evidence="7">
    <location>
        <begin position="7"/>
        <end position="173"/>
    </location>
</feature>
<evidence type="ECO:0000313" key="9">
    <source>
        <dbReference type="Proteomes" id="UP001583177"/>
    </source>
</evidence>
<comment type="caution">
    <text evidence="8">The sequence shown here is derived from an EMBL/GenBank/DDBJ whole genome shotgun (WGS) entry which is preliminary data.</text>
</comment>
<dbReference type="PANTHER" id="PTHR31356:SF66">
    <property type="entry name" value="CATALASE-PEROXIDASE"/>
    <property type="match status" value="1"/>
</dbReference>
<dbReference type="EMBL" id="JAWRVE010000041">
    <property type="protein sequence ID" value="KAL1869326.1"/>
    <property type="molecule type" value="Genomic_DNA"/>
</dbReference>
<evidence type="ECO:0000256" key="1">
    <source>
        <dbReference type="ARBA" id="ARBA00006089"/>
    </source>
</evidence>
<reference evidence="8 9" key="1">
    <citation type="journal article" date="2024" name="IMA Fungus">
        <title>IMA Genome - F19 : A genome assembly and annotation guide to empower mycologists, including annotated draft genome sequences of Ceratocystis pirilliformis, Diaporthe australafricana, Fusarium ophioides, Paecilomyces lecythidis, and Sporothrix stenoceras.</title>
        <authorList>
            <person name="Aylward J."/>
            <person name="Wilson A.M."/>
            <person name="Visagie C.M."/>
            <person name="Spraker J."/>
            <person name="Barnes I."/>
            <person name="Buitendag C."/>
            <person name="Ceriani C."/>
            <person name="Del Mar Angel L."/>
            <person name="du Plessis D."/>
            <person name="Fuchs T."/>
            <person name="Gasser K."/>
            <person name="Kramer D."/>
            <person name="Li W."/>
            <person name="Munsamy K."/>
            <person name="Piso A."/>
            <person name="Price J.L."/>
            <person name="Sonnekus B."/>
            <person name="Thomas C."/>
            <person name="van der Nest A."/>
            <person name="van Dijk A."/>
            <person name="van Heerden A."/>
            <person name="van Vuuren N."/>
            <person name="Yilmaz N."/>
            <person name="Duong T.A."/>
            <person name="van der Merwe N.A."/>
            <person name="Wingfield M.J."/>
            <person name="Wingfield B.D."/>
        </authorList>
    </citation>
    <scope>NUCLEOTIDE SEQUENCE [LARGE SCALE GENOMIC DNA]</scope>
    <source>
        <strain evidence="8 9">CMW 18300</strain>
    </source>
</reference>
<keyword evidence="3" id="KW-0408">Iron</keyword>
<keyword evidence="9" id="KW-1185">Reference proteome</keyword>
<dbReference type="SUPFAM" id="SSF48113">
    <property type="entry name" value="Heme-dependent peroxidases"/>
    <property type="match status" value="1"/>
</dbReference>
<comment type="cofactor">
    <cofactor evidence="6">
        <name>Ca(2+)</name>
        <dbReference type="ChEBI" id="CHEBI:29108"/>
    </cofactor>
    <text evidence="6">Binds 2 calcium ions per subunit.</text>
</comment>
<dbReference type="PANTHER" id="PTHR31356">
    <property type="entry name" value="THYLAKOID LUMENAL 29 KDA PROTEIN, CHLOROPLASTIC-RELATED"/>
    <property type="match status" value="1"/>
</dbReference>
<keyword evidence="6" id="KW-0479">Metal-binding</keyword>